<name>A0A644U051_9ZZZZ</name>
<dbReference type="InterPro" id="IPR036249">
    <property type="entry name" value="Thioredoxin-like_sf"/>
</dbReference>
<evidence type="ECO:0000259" key="2">
    <source>
        <dbReference type="Pfam" id="PF03190"/>
    </source>
</evidence>
<dbReference type="GO" id="GO:0045454">
    <property type="term" value="P:cell redox homeostasis"/>
    <property type="evidence" value="ECO:0007669"/>
    <property type="project" value="TreeGrafter"/>
</dbReference>
<gene>
    <name evidence="3" type="primary">dsbD_6</name>
    <name evidence="3" type="ORF">SDC9_18071</name>
</gene>
<dbReference type="PANTHER" id="PTHR32234">
    <property type="entry name" value="THIOL:DISULFIDE INTERCHANGE PROTEIN DSBD"/>
    <property type="match status" value="1"/>
</dbReference>
<keyword evidence="1" id="KW-0472">Membrane</keyword>
<reference evidence="3" key="1">
    <citation type="submission" date="2019-08" db="EMBL/GenBank/DDBJ databases">
        <authorList>
            <person name="Kucharzyk K."/>
            <person name="Murdoch R.W."/>
            <person name="Higgins S."/>
            <person name="Loffler F."/>
        </authorList>
    </citation>
    <scope>NUCLEOTIDE SEQUENCE</scope>
</reference>
<dbReference type="PANTHER" id="PTHR32234:SF0">
    <property type="entry name" value="THIOL:DISULFIDE INTERCHANGE PROTEIN DSBD"/>
    <property type="match status" value="1"/>
</dbReference>
<proteinExistence type="predicted"/>
<keyword evidence="3" id="KW-0560">Oxidoreductase</keyword>
<dbReference type="InterPro" id="IPR017937">
    <property type="entry name" value="Thioredoxin_CS"/>
</dbReference>
<dbReference type="PROSITE" id="PS00194">
    <property type="entry name" value="THIOREDOXIN_1"/>
    <property type="match status" value="1"/>
</dbReference>
<sequence>MVNAVIFICTFNSGQNYPFKTAGILTACPAEKFIQLKKQSSMFKSGFTLFLTALTLLITGHPAIAQKNDPAPKKSETIRWISFEEAMKLNKKKPKMVFIDIYTDWCGWCKKMDAETFSDPEIAAYINKRFYAVKFNAEQKEAVIFKEQEFINPNPEKSRSTHKLALALLKNEKLYPSYVILDKSSDWTFKLKGYLAAGDLLPVLKFYGEEHYKKMSWGEYSQSKPK</sequence>
<feature type="transmembrane region" description="Helical" evidence="1">
    <location>
        <begin position="46"/>
        <end position="64"/>
    </location>
</feature>
<evidence type="ECO:0000313" key="3">
    <source>
        <dbReference type="EMBL" id="MPL72289.1"/>
    </source>
</evidence>
<accession>A0A644U051</accession>
<evidence type="ECO:0000256" key="1">
    <source>
        <dbReference type="SAM" id="Phobius"/>
    </source>
</evidence>
<dbReference type="SUPFAM" id="SSF52833">
    <property type="entry name" value="Thioredoxin-like"/>
    <property type="match status" value="1"/>
</dbReference>
<comment type="caution">
    <text evidence="3">The sequence shown here is derived from an EMBL/GenBank/DDBJ whole genome shotgun (WGS) entry which is preliminary data.</text>
</comment>
<dbReference type="EC" id="1.8.1.8" evidence="3"/>
<keyword evidence="1" id="KW-1133">Transmembrane helix</keyword>
<dbReference type="EMBL" id="VSSQ01000065">
    <property type="protein sequence ID" value="MPL72289.1"/>
    <property type="molecule type" value="Genomic_DNA"/>
</dbReference>
<dbReference type="Pfam" id="PF03190">
    <property type="entry name" value="Thioredox_DsbH"/>
    <property type="match status" value="1"/>
</dbReference>
<protein>
    <submittedName>
        <fullName evidence="3">Thiol:disulfide interchange protein DsbD</fullName>
        <ecNumber evidence="3">1.8.1.8</ecNumber>
    </submittedName>
</protein>
<dbReference type="AlphaFoldDB" id="A0A644U051"/>
<dbReference type="GO" id="GO:0047134">
    <property type="term" value="F:protein-disulfide reductase [NAD(P)H] activity"/>
    <property type="evidence" value="ECO:0007669"/>
    <property type="project" value="UniProtKB-EC"/>
</dbReference>
<organism evidence="3">
    <name type="scientific">bioreactor metagenome</name>
    <dbReference type="NCBI Taxonomy" id="1076179"/>
    <lineage>
        <taxon>unclassified sequences</taxon>
        <taxon>metagenomes</taxon>
        <taxon>ecological metagenomes</taxon>
    </lineage>
</organism>
<keyword evidence="1" id="KW-0812">Transmembrane</keyword>
<dbReference type="InterPro" id="IPR004879">
    <property type="entry name" value="Ssp411-like_TRX"/>
</dbReference>
<feature type="domain" description="Spermatogenesis-associated protein 20-like TRX" evidence="2">
    <location>
        <begin position="75"/>
        <end position="140"/>
    </location>
</feature>
<dbReference type="Gene3D" id="3.40.30.10">
    <property type="entry name" value="Glutaredoxin"/>
    <property type="match status" value="1"/>
</dbReference>